<feature type="transmembrane region" description="Helical" evidence="1">
    <location>
        <begin position="331"/>
        <end position="348"/>
    </location>
</feature>
<dbReference type="EMBL" id="JABFCS010000001">
    <property type="protein sequence ID" value="NNU44875.1"/>
    <property type="molecule type" value="Genomic_DNA"/>
</dbReference>
<keyword evidence="1" id="KW-0472">Membrane</keyword>
<keyword evidence="1" id="KW-1133">Transmembrane helix</keyword>
<reference evidence="2 3" key="1">
    <citation type="submission" date="2020-05" db="EMBL/GenBank/DDBJ databases">
        <authorList>
            <person name="Khan S.A."/>
            <person name="Jeon C.O."/>
            <person name="Chun B.H."/>
        </authorList>
    </citation>
    <scope>NUCLEOTIDE SEQUENCE [LARGE SCALE GENOMIC DNA]</scope>
    <source>
        <strain evidence="2 3">B156</strain>
    </source>
</reference>
<evidence type="ECO:0008006" key="4">
    <source>
        <dbReference type="Google" id="ProtNLM"/>
    </source>
</evidence>
<name>A0A849KJ68_9BURK</name>
<keyword evidence="1" id="KW-0812">Transmembrane</keyword>
<protein>
    <recommendedName>
        <fullName evidence="4">Glycosyltransferase RgtA/B/C/D-like domain-containing protein</fullName>
    </recommendedName>
</protein>
<feature type="transmembrane region" description="Helical" evidence="1">
    <location>
        <begin position="382"/>
        <end position="402"/>
    </location>
</feature>
<organism evidence="2 3">
    <name type="scientific">Ramlibacter montanisoli</name>
    <dbReference type="NCBI Taxonomy" id="2732512"/>
    <lineage>
        <taxon>Bacteria</taxon>
        <taxon>Pseudomonadati</taxon>
        <taxon>Pseudomonadota</taxon>
        <taxon>Betaproteobacteria</taxon>
        <taxon>Burkholderiales</taxon>
        <taxon>Comamonadaceae</taxon>
        <taxon>Ramlibacter</taxon>
    </lineage>
</organism>
<gene>
    <name evidence="2" type="ORF">HK415_19490</name>
</gene>
<feature type="transmembrane region" description="Helical" evidence="1">
    <location>
        <begin position="85"/>
        <end position="111"/>
    </location>
</feature>
<reference evidence="2 3" key="2">
    <citation type="submission" date="2020-06" db="EMBL/GenBank/DDBJ databases">
        <title>Ramlibacter rhizophilus sp. nov., isolated from rhizosphere soil of national flower Mugunghwa from South Korea.</title>
        <authorList>
            <person name="Zheng-Fei Y."/>
            <person name="Huan T."/>
        </authorList>
    </citation>
    <scope>NUCLEOTIDE SEQUENCE [LARGE SCALE GENOMIC DNA]</scope>
    <source>
        <strain evidence="2 3">B156</strain>
    </source>
</reference>
<evidence type="ECO:0000313" key="2">
    <source>
        <dbReference type="EMBL" id="NNU44875.1"/>
    </source>
</evidence>
<feature type="transmembrane region" description="Helical" evidence="1">
    <location>
        <begin position="355"/>
        <end position="376"/>
    </location>
</feature>
<accession>A0A849KJ68</accession>
<sequence>MREAGGHPAAAWLLQREAWVVCLAGAAIFAAIPLWLGYMGISWDALNHHIYLGWTAEQPRFDRDFVAAAYQSYQFPYLYWPFYKLAMAGVSGATAGAVLALLHATAIPAVWMIARSCIPGEDLFAAGMRLLAVLLAFLTGAVLSLFDATSNDLMAAIPLLWAYAFALRPLAVADASALRCALVSGAFAGMAVAFKLSNGFLVVVLPLLWTWPAGTVSARLVRCVAAGLPAGGPGAVLWLLGLATLVPLRQPDLSHVRRGVRARARAAGVAAMTRFQPDTLLQALLRFFDMVAPDANIYLEIPAPDLRFAAIAVLALVAALLWRKLPPQRNAVFALLATLLLSTALWLATTGNGRYFMAMLVCAGPLAIALICLLPVTRGFKALLALLLVAGQLFVVAQQPPWGSWSMLQWRTGPYFAVDLGPEQVRAPATTYASLSLLTYSLIAPQFPPESRWINLYTSGEDQRTDAFLRRAVMQGPVRLLAPSMAWASEKDGRPTPEMVKALDKLAARRNLRIAGSCDFINSPGLVQMAESLGKDEATRLGFWTCPVAYQAGLAQEVQPAAAPREVLQVFAKLGELCPRFFPPGETSLRRLHDGWFRAYPHSQTKLYVLDNGEVWYHFWRALNPVMVGKAADLVAGEVQIDCLGVRNDGAWRTGAK</sequence>
<evidence type="ECO:0000256" key="1">
    <source>
        <dbReference type="SAM" id="Phobius"/>
    </source>
</evidence>
<evidence type="ECO:0000313" key="3">
    <source>
        <dbReference type="Proteomes" id="UP000552954"/>
    </source>
</evidence>
<dbReference type="AlphaFoldDB" id="A0A849KJ68"/>
<feature type="transmembrane region" description="Helical" evidence="1">
    <location>
        <begin position="228"/>
        <end position="248"/>
    </location>
</feature>
<feature type="transmembrane region" description="Helical" evidence="1">
    <location>
        <begin position="306"/>
        <end position="325"/>
    </location>
</feature>
<feature type="transmembrane region" description="Helical" evidence="1">
    <location>
        <begin position="123"/>
        <end position="146"/>
    </location>
</feature>
<dbReference type="Proteomes" id="UP000552954">
    <property type="component" value="Unassembled WGS sequence"/>
</dbReference>
<keyword evidence="3" id="KW-1185">Reference proteome</keyword>
<comment type="caution">
    <text evidence="2">The sequence shown here is derived from an EMBL/GenBank/DDBJ whole genome shotgun (WGS) entry which is preliminary data.</text>
</comment>
<dbReference type="RefSeq" id="WP_171562137.1">
    <property type="nucleotide sequence ID" value="NZ_JABFCS010000001.1"/>
</dbReference>
<feature type="transmembrane region" description="Helical" evidence="1">
    <location>
        <begin position="18"/>
        <end position="38"/>
    </location>
</feature>
<feature type="transmembrane region" description="Helical" evidence="1">
    <location>
        <begin position="182"/>
        <end position="208"/>
    </location>
</feature>
<proteinExistence type="predicted"/>